<comment type="caution">
    <text evidence="3">The sequence shown here is derived from an EMBL/GenBank/DDBJ whole genome shotgun (WGS) entry which is preliminary data.</text>
</comment>
<dbReference type="EC" id="6.2.1.-" evidence="3"/>
<dbReference type="InterPro" id="IPR045851">
    <property type="entry name" value="AMP-bd_C_sf"/>
</dbReference>
<dbReference type="InterPro" id="IPR050237">
    <property type="entry name" value="ATP-dep_AMP-bd_enzyme"/>
</dbReference>
<dbReference type="Gene3D" id="3.40.50.12780">
    <property type="entry name" value="N-terminal domain of ligase-like"/>
    <property type="match status" value="1"/>
</dbReference>
<evidence type="ECO:0000313" key="3">
    <source>
        <dbReference type="EMBL" id="MBP2258658.1"/>
    </source>
</evidence>
<feature type="domain" description="AMP-dependent synthetase/ligase" evidence="1">
    <location>
        <begin position="32"/>
        <end position="410"/>
    </location>
</feature>
<organism evidence="3 4">
    <name type="scientific">Virgibacillus alimentarius</name>
    <dbReference type="NCBI Taxonomy" id="698769"/>
    <lineage>
        <taxon>Bacteria</taxon>
        <taxon>Bacillati</taxon>
        <taxon>Bacillota</taxon>
        <taxon>Bacilli</taxon>
        <taxon>Bacillales</taxon>
        <taxon>Bacillaceae</taxon>
        <taxon>Virgibacillus</taxon>
    </lineage>
</organism>
<keyword evidence="4" id="KW-1185">Reference proteome</keyword>
<name>A0ABS4SAX6_9BACI</name>
<dbReference type="Proteomes" id="UP001519294">
    <property type="component" value="Unassembled WGS sequence"/>
</dbReference>
<accession>A0ABS4SAX6</accession>
<protein>
    <submittedName>
        <fullName evidence="3">Fatty-acyl-CoA synthase</fullName>
        <ecNumber evidence="3">6.2.1.-</ecNumber>
    </submittedName>
</protein>
<dbReference type="EMBL" id="JAGIKX010000032">
    <property type="protein sequence ID" value="MBP2258658.1"/>
    <property type="molecule type" value="Genomic_DNA"/>
</dbReference>
<dbReference type="GO" id="GO:0016874">
    <property type="term" value="F:ligase activity"/>
    <property type="evidence" value="ECO:0007669"/>
    <property type="project" value="UniProtKB-KW"/>
</dbReference>
<proteinExistence type="predicted"/>
<evidence type="ECO:0000259" key="1">
    <source>
        <dbReference type="Pfam" id="PF00501"/>
    </source>
</evidence>
<dbReference type="Pfam" id="PF13193">
    <property type="entry name" value="AMP-binding_C"/>
    <property type="match status" value="1"/>
</dbReference>
<dbReference type="InterPro" id="IPR000873">
    <property type="entry name" value="AMP-dep_synth/lig_dom"/>
</dbReference>
<dbReference type="InterPro" id="IPR042099">
    <property type="entry name" value="ANL_N_sf"/>
</dbReference>
<keyword evidence="3" id="KW-0436">Ligase</keyword>
<dbReference type="Pfam" id="PF00501">
    <property type="entry name" value="AMP-binding"/>
    <property type="match status" value="1"/>
</dbReference>
<gene>
    <name evidence="3" type="ORF">J2Z81_002642</name>
</gene>
<dbReference type="InterPro" id="IPR025110">
    <property type="entry name" value="AMP-bd_C"/>
</dbReference>
<sequence length="551" mass="62057">MKNTAHFDHWLPRVPKTLSVPETTLFDNLLMTVQKYPNKVAIEYYGASMTYSELLDEVEKLAGYLESKLNIQKGENVLLFMQNSPQFIISMFAILRIRAVVVPINPMSITNELEFFVEDGNIKHALIGQELYEKTAVPLVENKVLEQPIIAAYSAYTTPDEALGDIPEEAQMPAKDYPNAVLWSDVMKADTKISPYSGKSSDMAMIPYTSGTTGIPKGCIHTNKTIQANVYSAFFWMSLTPDSVPLTTLPLFHVTGVLHSALAPILAGSKMVLLTRWDRNYAVRAIEKFHCTDWINISTMLIDFLSNPELSRHDISSLEVVGGGGAPVPEAVGRQLTELTGLEYVEGYGLSETMSHTHFNPPQRPKLQCFGVPAFDVDARVIDPSTDKELGTNEEGELIVNGLQLFKGYYNRPEETEDSHITIDGKKFFRTGDIVKMDEEGYFFIVDRLKRMINASGYKVWPTEVESILFKHPAIQQACVVRAQDPKRGETVKALVILNDDYKDKVTEKEIIEWSKNQMAAYKYPRIVEFRESFPTTASGKVLWRKLQEEA</sequence>
<evidence type="ECO:0000313" key="4">
    <source>
        <dbReference type="Proteomes" id="UP001519294"/>
    </source>
</evidence>
<reference evidence="3 4" key="1">
    <citation type="submission" date="2021-03" db="EMBL/GenBank/DDBJ databases">
        <title>Genomic Encyclopedia of Type Strains, Phase IV (KMG-IV): sequencing the most valuable type-strain genomes for metagenomic binning, comparative biology and taxonomic classification.</title>
        <authorList>
            <person name="Goeker M."/>
        </authorList>
    </citation>
    <scope>NUCLEOTIDE SEQUENCE [LARGE SCALE GENOMIC DNA]</scope>
    <source>
        <strain evidence="3 4">DSM 25790</strain>
    </source>
</reference>
<dbReference type="SUPFAM" id="SSF56801">
    <property type="entry name" value="Acetyl-CoA synthetase-like"/>
    <property type="match status" value="1"/>
</dbReference>
<dbReference type="NCBIfam" id="NF006181">
    <property type="entry name" value="PRK08314.1"/>
    <property type="match status" value="1"/>
</dbReference>
<dbReference type="PANTHER" id="PTHR43767">
    <property type="entry name" value="LONG-CHAIN-FATTY-ACID--COA LIGASE"/>
    <property type="match status" value="1"/>
</dbReference>
<dbReference type="PANTHER" id="PTHR43767:SF1">
    <property type="entry name" value="NONRIBOSOMAL PEPTIDE SYNTHASE PES1 (EUROFUNG)-RELATED"/>
    <property type="match status" value="1"/>
</dbReference>
<feature type="domain" description="AMP-binding enzyme C-terminal" evidence="2">
    <location>
        <begin position="464"/>
        <end position="541"/>
    </location>
</feature>
<dbReference type="Gene3D" id="3.30.300.30">
    <property type="match status" value="1"/>
</dbReference>
<dbReference type="PROSITE" id="PS00455">
    <property type="entry name" value="AMP_BINDING"/>
    <property type="match status" value="1"/>
</dbReference>
<evidence type="ECO:0000259" key="2">
    <source>
        <dbReference type="Pfam" id="PF13193"/>
    </source>
</evidence>
<dbReference type="InterPro" id="IPR020845">
    <property type="entry name" value="AMP-binding_CS"/>
</dbReference>
<dbReference type="RefSeq" id="WP_226371528.1">
    <property type="nucleotide sequence ID" value="NZ_JAGIKX010000032.1"/>
</dbReference>